<evidence type="ECO:0000256" key="2">
    <source>
        <dbReference type="ARBA" id="ARBA00008639"/>
    </source>
</evidence>
<gene>
    <name evidence="7" type="ORF">PIN31115_03720</name>
</gene>
<evidence type="ECO:0000259" key="6">
    <source>
        <dbReference type="Pfam" id="PF00291"/>
    </source>
</evidence>
<evidence type="ECO:0000256" key="4">
    <source>
        <dbReference type="PIRSR" id="PIRSR006278-1"/>
    </source>
</evidence>
<keyword evidence="3 5" id="KW-0663">Pyridoxal phosphate</keyword>
<dbReference type="PIRSF" id="PIRSF006278">
    <property type="entry name" value="ACCD_DCysDesulf"/>
    <property type="match status" value="1"/>
</dbReference>
<dbReference type="PANTHER" id="PTHR43780">
    <property type="entry name" value="1-AMINOCYCLOPROPANE-1-CARBOXYLATE DEAMINASE-RELATED"/>
    <property type="match status" value="1"/>
</dbReference>
<keyword evidence="8" id="KW-1185">Reference proteome</keyword>
<dbReference type="Pfam" id="PF00291">
    <property type="entry name" value="PALP"/>
    <property type="match status" value="1"/>
</dbReference>
<dbReference type="PANTHER" id="PTHR43780:SF2">
    <property type="entry name" value="1-AMINOCYCLOPROPANE-1-CARBOXYLATE DEAMINASE-RELATED"/>
    <property type="match status" value="1"/>
</dbReference>
<protein>
    <submittedName>
        <fullName evidence="7">D-cysteine desulfhydrase</fullName>
    </submittedName>
</protein>
<evidence type="ECO:0000313" key="8">
    <source>
        <dbReference type="Proteomes" id="UP000333828"/>
    </source>
</evidence>
<accession>A0A5E4X916</accession>
<name>A0A5E4X916_9BURK</name>
<organism evidence="7 8">
    <name type="scientific">Pandoraea iniqua</name>
    <dbReference type="NCBI Taxonomy" id="2508288"/>
    <lineage>
        <taxon>Bacteria</taxon>
        <taxon>Pseudomonadati</taxon>
        <taxon>Pseudomonadota</taxon>
        <taxon>Betaproteobacteria</taxon>
        <taxon>Burkholderiales</taxon>
        <taxon>Burkholderiaceae</taxon>
        <taxon>Pandoraea</taxon>
    </lineage>
</organism>
<dbReference type="InterPro" id="IPR036052">
    <property type="entry name" value="TrpB-like_PALP_sf"/>
</dbReference>
<dbReference type="GO" id="GO:0019148">
    <property type="term" value="F:D-cysteine desulfhydrase activity"/>
    <property type="evidence" value="ECO:0007669"/>
    <property type="project" value="TreeGrafter"/>
</dbReference>
<dbReference type="Gene3D" id="3.40.50.1100">
    <property type="match status" value="2"/>
</dbReference>
<dbReference type="RefSeq" id="WP_150685301.1">
    <property type="nucleotide sequence ID" value="NZ_CABPSI010000004.1"/>
</dbReference>
<reference evidence="7 8" key="1">
    <citation type="submission" date="2019-08" db="EMBL/GenBank/DDBJ databases">
        <authorList>
            <person name="Peeters C."/>
        </authorList>
    </citation>
    <scope>NUCLEOTIDE SEQUENCE [LARGE SCALE GENOMIC DNA]</scope>
    <source>
        <strain evidence="7 8">LMG 31115</strain>
    </source>
</reference>
<sequence length="344" mass="35792">MIDTRSQIASHFPTVPLIEGATPIRRLSRLESLCGADRQNIAIYVKRDDLGEIGGGGNKLRKLELLLGKALADGADTVITIGGIQSNHARLTAAACARHGLACELMLADMVPRHDVAYRNNGNVMLDDLFGAKVHRLAPNVDALAAAQDRAVALREQGRRAMVVPSGGSSPLGALGYVRCALEVIEQEAILGTTFERVVVPNGSSGTQAGLVAGFHLAGRGAQTVNAYSVLADRDVTHARTVQLAGETLALLGHSASALSADDVVIDGAHRGEAYGIPTQGMLDAVRLLARSEGLLLDPVYSGKAFAGLLADIRAGAVPAGTSVLYVMTGGTPGLFAYREAFAG</sequence>
<feature type="modified residue" description="N6-(pyridoxal phosphate)lysine" evidence="5">
    <location>
        <position position="59"/>
    </location>
</feature>
<evidence type="ECO:0000256" key="3">
    <source>
        <dbReference type="ARBA" id="ARBA00022898"/>
    </source>
</evidence>
<dbReference type="SUPFAM" id="SSF53686">
    <property type="entry name" value="Tryptophan synthase beta subunit-like PLP-dependent enzymes"/>
    <property type="match status" value="1"/>
</dbReference>
<comment type="cofactor">
    <cofactor evidence="1">
        <name>pyridoxal 5'-phosphate</name>
        <dbReference type="ChEBI" id="CHEBI:597326"/>
    </cofactor>
</comment>
<evidence type="ECO:0000256" key="5">
    <source>
        <dbReference type="PIRSR" id="PIRSR006278-2"/>
    </source>
</evidence>
<dbReference type="AlphaFoldDB" id="A0A5E4X916"/>
<comment type="similarity">
    <text evidence="2">Belongs to the ACC deaminase/D-cysteine desulfhydrase family.</text>
</comment>
<dbReference type="InterPro" id="IPR001926">
    <property type="entry name" value="TrpB-like_PALP"/>
</dbReference>
<feature type="active site" description="Nucleophile" evidence="4">
    <location>
        <position position="86"/>
    </location>
</feature>
<dbReference type="Proteomes" id="UP000333828">
    <property type="component" value="Unassembled WGS sequence"/>
</dbReference>
<evidence type="ECO:0000256" key="1">
    <source>
        <dbReference type="ARBA" id="ARBA00001933"/>
    </source>
</evidence>
<feature type="domain" description="Tryptophan synthase beta chain-like PALP" evidence="6">
    <location>
        <begin position="17"/>
        <end position="330"/>
    </location>
</feature>
<dbReference type="InterPro" id="IPR027278">
    <property type="entry name" value="ACCD_DCysDesulf"/>
</dbReference>
<evidence type="ECO:0000313" key="7">
    <source>
        <dbReference type="EMBL" id="VVE32738.1"/>
    </source>
</evidence>
<dbReference type="EMBL" id="CABPSI010000004">
    <property type="protein sequence ID" value="VVE32738.1"/>
    <property type="molecule type" value="Genomic_DNA"/>
</dbReference>
<proteinExistence type="inferred from homology"/>